<dbReference type="Proteomes" id="UP000093129">
    <property type="component" value="Unassembled WGS sequence"/>
</dbReference>
<evidence type="ECO:0000256" key="9">
    <source>
        <dbReference type="ARBA" id="ARBA00023065"/>
    </source>
</evidence>
<dbReference type="InterPro" id="IPR049712">
    <property type="entry name" value="Poly_export"/>
</dbReference>
<evidence type="ECO:0000256" key="13">
    <source>
        <dbReference type="ARBA" id="ARBA00023237"/>
    </source>
</evidence>
<dbReference type="Gene3D" id="3.10.560.10">
    <property type="entry name" value="Outer membrane lipoprotein wza domain like"/>
    <property type="match status" value="2"/>
</dbReference>
<comment type="similarity">
    <text evidence="2">Belongs to the BexD/CtrA/VexA family.</text>
</comment>
<evidence type="ECO:0000256" key="5">
    <source>
        <dbReference type="ARBA" id="ARBA00022597"/>
    </source>
</evidence>
<dbReference type="GO" id="GO:0046930">
    <property type="term" value="C:pore complex"/>
    <property type="evidence" value="ECO:0007669"/>
    <property type="project" value="UniProtKB-KW"/>
</dbReference>
<evidence type="ECO:0000256" key="1">
    <source>
        <dbReference type="ARBA" id="ARBA00004571"/>
    </source>
</evidence>
<feature type="domain" description="SLBB" evidence="16">
    <location>
        <begin position="173"/>
        <end position="250"/>
    </location>
</feature>
<keyword evidence="5" id="KW-0762">Sugar transport</keyword>
<keyword evidence="11" id="KW-0472">Membrane</keyword>
<evidence type="ECO:0000256" key="8">
    <source>
        <dbReference type="ARBA" id="ARBA00023047"/>
    </source>
</evidence>
<keyword evidence="10" id="KW-0626">Porin</keyword>
<dbReference type="GO" id="GO:0015159">
    <property type="term" value="F:polysaccharide transmembrane transporter activity"/>
    <property type="evidence" value="ECO:0007669"/>
    <property type="project" value="InterPro"/>
</dbReference>
<dbReference type="GO" id="GO:0015288">
    <property type="term" value="F:porin activity"/>
    <property type="evidence" value="ECO:0007669"/>
    <property type="project" value="UniProtKB-KW"/>
</dbReference>
<evidence type="ECO:0000256" key="2">
    <source>
        <dbReference type="ARBA" id="ARBA00009450"/>
    </source>
</evidence>
<evidence type="ECO:0000256" key="6">
    <source>
        <dbReference type="ARBA" id="ARBA00022692"/>
    </source>
</evidence>
<evidence type="ECO:0000256" key="7">
    <source>
        <dbReference type="ARBA" id="ARBA00022729"/>
    </source>
</evidence>
<evidence type="ECO:0000259" key="15">
    <source>
        <dbReference type="Pfam" id="PF02563"/>
    </source>
</evidence>
<evidence type="ECO:0000256" key="3">
    <source>
        <dbReference type="ARBA" id="ARBA00022448"/>
    </source>
</evidence>
<keyword evidence="9" id="KW-0406">Ion transport</keyword>
<evidence type="ECO:0000313" key="17">
    <source>
        <dbReference type="EMBL" id="OCB02383.1"/>
    </source>
</evidence>
<keyword evidence="12" id="KW-0564">Palmitate</keyword>
<keyword evidence="8" id="KW-0625">Polysaccharide transport</keyword>
<evidence type="ECO:0000313" key="18">
    <source>
        <dbReference type="Proteomes" id="UP000093129"/>
    </source>
</evidence>
<gene>
    <name evidence="17" type="ORF">BBC27_13620</name>
</gene>
<dbReference type="GO" id="GO:0009279">
    <property type="term" value="C:cell outer membrane"/>
    <property type="evidence" value="ECO:0007669"/>
    <property type="project" value="UniProtKB-SubCell"/>
</dbReference>
<dbReference type="Gene3D" id="3.30.1950.10">
    <property type="entry name" value="wza like domain"/>
    <property type="match status" value="1"/>
</dbReference>
<dbReference type="EMBL" id="MASQ01000097">
    <property type="protein sequence ID" value="OCB02383.1"/>
    <property type="molecule type" value="Genomic_DNA"/>
</dbReference>
<keyword evidence="6" id="KW-0812">Transmembrane</keyword>
<accession>A0A1B9BXL9</accession>
<dbReference type="GO" id="GO:0006811">
    <property type="term" value="P:monoatomic ion transport"/>
    <property type="evidence" value="ECO:0007669"/>
    <property type="project" value="UniProtKB-KW"/>
</dbReference>
<feature type="domain" description="Polysaccharide export protein N-terminal" evidence="15">
    <location>
        <begin position="85"/>
        <end position="166"/>
    </location>
</feature>
<evidence type="ECO:0000256" key="12">
    <source>
        <dbReference type="ARBA" id="ARBA00023139"/>
    </source>
</evidence>
<evidence type="ECO:0000256" key="4">
    <source>
        <dbReference type="ARBA" id="ARBA00022452"/>
    </source>
</evidence>
<comment type="caution">
    <text evidence="17">The sequence shown here is derived from an EMBL/GenBank/DDBJ whole genome shotgun (WGS) entry which is preliminary data.</text>
</comment>
<comment type="subcellular location">
    <subcellularLocation>
        <location evidence="1">Cell outer membrane</location>
        <topology evidence="1">Multi-pass membrane protein</topology>
    </subcellularLocation>
</comment>
<dbReference type="PANTHER" id="PTHR33619:SF3">
    <property type="entry name" value="POLYSACCHARIDE EXPORT PROTEIN GFCE-RELATED"/>
    <property type="match status" value="1"/>
</dbReference>
<keyword evidence="14" id="KW-0449">Lipoprotein</keyword>
<sequence length="376" mass="40995">MAYPANFNTQIKTSLSKVLRCIHWWRSCLWLGLMSSTLTGCAIMTGSPTLTHPQQKQSLPSAVLSQHEDHLSPATMDRLLHRSITYHLGAGDVVSVSVYMHPDLSIPGTSSTAIGLPGALVSNDGNIQLPLLGVEHVTGMTTTQLQARLTRLYARYVINPKVEIQLQVAHSIRYYLLGEFSRPGLVYSDRPLNVLEAMTLGGSVNLAKANLRGAYVVQDGRKLPVNFHQLILAGDLKQNIPLQTGDTVVIPSVSTMRAYVFGAVVKPGSVPFVDGRLSLLQALSDAGMNVGNLTIARLSEIRIIRSEGATGQFYVVNARRILEGKAAPFFLKSGDIVFVPQTDISSWNQTLQLILPSLQTISSVLNPFVSIKYLTH</sequence>
<organism evidence="17 18">
    <name type="scientific">Acidithiobacillus ferrivorans</name>
    <dbReference type="NCBI Taxonomy" id="160808"/>
    <lineage>
        <taxon>Bacteria</taxon>
        <taxon>Pseudomonadati</taxon>
        <taxon>Pseudomonadota</taxon>
        <taxon>Acidithiobacillia</taxon>
        <taxon>Acidithiobacillales</taxon>
        <taxon>Acidithiobacillaceae</taxon>
        <taxon>Acidithiobacillus</taxon>
    </lineage>
</organism>
<dbReference type="InterPro" id="IPR003715">
    <property type="entry name" value="Poly_export_N"/>
</dbReference>
<dbReference type="AlphaFoldDB" id="A0A1B9BXL9"/>
<dbReference type="Pfam" id="PF02563">
    <property type="entry name" value="Poly_export"/>
    <property type="match status" value="1"/>
</dbReference>
<keyword evidence="3" id="KW-0813">Transport</keyword>
<dbReference type="Pfam" id="PF22461">
    <property type="entry name" value="SLBB_2"/>
    <property type="match status" value="2"/>
</dbReference>
<keyword evidence="13" id="KW-0998">Cell outer membrane</keyword>
<evidence type="ECO:0000256" key="14">
    <source>
        <dbReference type="ARBA" id="ARBA00023288"/>
    </source>
</evidence>
<proteinExistence type="inferred from homology"/>
<dbReference type="InterPro" id="IPR054765">
    <property type="entry name" value="SLBB_dom"/>
</dbReference>
<keyword evidence="4" id="KW-1134">Transmembrane beta strand</keyword>
<reference evidence="17 18" key="1">
    <citation type="submission" date="2016-07" db="EMBL/GenBank/DDBJ databases">
        <title>Draft genome of a psychrotolerant acidophile Acidithiobacillus ferrivorans strain YL15.</title>
        <authorList>
            <person name="Peng T."/>
            <person name="Ma L."/>
            <person name="Nan M."/>
            <person name="An N."/>
            <person name="Wang M."/>
            <person name="Qiu G."/>
            <person name="Zeng W."/>
        </authorList>
    </citation>
    <scope>NUCLEOTIDE SEQUENCE [LARGE SCALE GENOMIC DNA]</scope>
    <source>
        <strain evidence="17 18">YL15</strain>
    </source>
</reference>
<feature type="domain" description="SLBB" evidence="16">
    <location>
        <begin position="257"/>
        <end position="339"/>
    </location>
</feature>
<name>A0A1B9BXL9_9PROT</name>
<evidence type="ECO:0000256" key="10">
    <source>
        <dbReference type="ARBA" id="ARBA00023114"/>
    </source>
</evidence>
<dbReference type="PANTHER" id="PTHR33619">
    <property type="entry name" value="POLYSACCHARIDE EXPORT PROTEIN GFCE-RELATED"/>
    <property type="match status" value="1"/>
</dbReference>
<protein>
    <submittedName>
        <fullName evidence="17">Polysaccharide biosynthesis protein</fullName>
    </submittedName>
</protein>
<keyword evidence="7" id="KW-0732">Signal</keyword>
<evidence type="ECO:0000256" key="11">
    <source>
        <dbReference type="ARBA" id="ARBA00023136"/>
    </source>
</evidence>
<evidence type="ECO:0000259" key="16">
    <source>
        <dbReference type="Pfam" id="PF22461"/>
    </source>
</evidence>